<dbReference type="AlphaFoldDB" id="A0A3M7QKW5"/>
<evidence type="ECO:0000313" key="2">
    <source>
        <dbReference type="Proteomes" id="UP000276133"/>
    </source>
</evidence>
<accession>A0A3M7QKW5</accession>
<dbReference type="EMBL" id="REGN01005766">
    <property type="protein sequence ID" value="RNA12087.1"/>
    <property type="molecule type" value="Genomic_DNA"/>
</dbReference>
<evidence type="ECO:0000313" key="1">
    <source>
        <dbReference type="EMBL" id="RNA12087.1"/>
    </source>
</evidence>
<protein>
    <submittedName>
        <fullName evidence="1">Uncharacterized protein</fullName>
    </submittedName>
</protein>
<gene>
    <name evidence="1" type="ORF">BpHYR1_008237</name>
</gene>
<proteinExistence type="predicted"/>
<organism evidence="1 2">
    <name type="scientific">Brachionus plicatilis</name>
    <name type="common">Marine rotifer</name>
    <name type="synonym">Brachionus muelleri</name>
    <dbReference type="NCBI Taxonomy" id="10195"/>
    <lineage>
        <taxon>Eukaryota</taxon>
        <taxon>Metazoa</taxon>
        <taxon>Spiralia</taxon>
        <taxon>Gnathifera</taxon>
        <taxon>Rotifera</taxon>
        <taxon>Eurotatoria</taxon>
        <taxon>Monogononta</taxon>
        <taxon>Pseudotrocha</taxon>
        <taxon>Ploima</taxon>
        <taxon>Brachionidae</taxon>
        <taxon>Brachionus</taxon>
    </lineage>
</organism>
<keyword evidence="2" id="KW-1185">Reference proteome</keyword>
<reference evidence="1 2" key="1">
    <citation type="journal article" date="2018" name="Sci. Rep.">
        <title>Genomic signatures of local adaptation to the degree of environmental predictability in rotifers.</title>
        <authorList>
            <person name="Franch-Gras L."/>
            <person name="Hahn C."/>
            <person name="Garcia-Roger E.M."/>
            <person name="Carmona M.J."/>
            <person name="Serra M."/>
            <person name="Gomez A."/>
        </authorList>
    </citation>
    <scope>NUCLEOTIDE SEQUENCE [LARGE SCALE GENOMIC DNA]</scope>
    <source>
        <strain evidence="1">HYR1</strain>
    </source>
</reference>
<comment type="caution">
    <text evidence="1">The sequence shown here is derived from an EMBL/GenBank/DDBJ whole genome shotgun (WGS) entry which is preliminary data.</text>
</comment>
<name>A0A3M7QKW5_BRAPC</name>
<sequence>MYFGAWSKGKYKNNRIQILLLMYGHVEVYDQMIKCSIKNYVNQCYIKNFIEFYLNLQSFVELLFPSYY</sequence>
<dbReference type="Proteomes" id="UP000276133">
    <property type="component" value="Unassembled WGS sequence"/>
</dbReference>